<protein>
    <submittedName>
        <fullName evidence="1">Uncharacterized protein</fullName>
    </submittedName>
</protein>
<evidence type="ECO:0000313" key="2">
    <source>
        <dbReference type="Proteomes" id="UP000188929"/>
    </source>
</evidence>
<gene>
    <name evidence="1" type="ORF">BL253_14800</name>
</gene>
<comment type="caution">
    <text evidence="1">The sequence shown here is derived from an EMBL/GenBank/DDBJ whole genome shotgun (WGS) entry which is preliminary data.</text>
</comment>
<name>A0A1V2IBX0_9ACTN</name>
<evidence type="ECO:0000313" key="1">
    <source>
        <dbReference type="EMBL" id="ONH30379.1"/>
    </source>
</evidence>
<dbReference type="RefSeq" id="WP_076817352.1">
    <property type="nucleotide sequence ID" value="NZ_MOMC01000027.1"/>
</dbReference>
<dbReference type="Proteomes" id="UP000188929">
    <property type="component" value="Unassembled WGS sequence"/>
</dbReference>
<accession>A0A1V2IBX0</accession>
<sequence length="221" mass="24147">MSSLDAGGAGPREALDWARRGLAEHGTRPSAGALRDACVELLVRFDDGAAAVAERQAEFERHPTLDTFRALVETGARVGRSGLADWAVDTLRARVARQPAAAATLVRVLLAEGRPAEAWQIGNAHVDVLTPSLLTELLEARRAEGHPGDVIGHYERLVETHLHADSYDKHRYQKAQALLPPLRAAYERHGDPDAFATYLQKLRAGNRRRPAFLRVLDAAGF</sequence>
<dbReference type="OrthoDB" id="3677745at2"/>
<keyword evidence="2" id="KW-1185">Reference proteome</keyword>
<reference evidence="2" key="1">
    <citation type="submission" date="2016-10" db="EMBL/GenBank/DDBJ databases">
        <title>Frankia sp. NRRL B-16386 Genome sequencing.</title>
        <authorList>
            <person name="Ghodhbane-Gtari F."/>
            <person name="Swanson E."/>
            <person name="Gueddou A."/>
            <person name="Hezbri K."/>
            <person name="Ktari K."/>
            <person name="Nouioui I."/>
            <person name="Morris K."/>
            <person name="Simpson S."/>
            <person name="Abebe-Akele F."/>
            <person name="Thomas K."/>
            <person name="Gtari M."/>
            <person name="Tisa L.S."/>
        </authorList>
    </citation>
    <scope>NUCLEOTIDE SEQUENCE [LARGE SCALE GENOMIC DNA]</scope>
    <source>
        <strain evidence="2">NRRL B-16386</strain>
    </source>
</reference>
<dbReference type="AlphaFoldDB" id="A0A1V2IBX0"/>
<dbReference type="EMBL" id="MOMC01000027">
    <property type="protein sequence ID" value="ONH30379.1"/>
    <property type="molecule type" value="Genomic_DNA"/>
</dbReference>
<organism evidence="1 2">
    <name type="scientific">Pseudofrankia asymbiotica</name>
    <dbReference type="NCBI Taxonomy" id="1834516"/>
    <lineage>
        <taxon>Bacteria</taxon>
        <taxon>Bacillati</taxon>
        <taxon>Actinomycetota</taxon>
        <taxon>Actinomycetes</taxon>
        <taxon>Frankiales</taxon>
        <taxon>Frankiaceae</taxon>
        <taxon>Pseudofrankia</taxon>
    </lineage>
</organism>
<proteinExistence type="predicted"/>